<dbReference type="SMART" id="SM01231">
    <property type="entry name" value="H-kinase_dim"/>
    <property type="match status" value="1"/>
</dbReference>
<evidence type="ECO:0000256" key="1">
    <source>
        <dbReference type="ARBA" id="ARBA00000085"/>
    </source>
</evidence>
<evidence type="ECO:0000313" key="16">
    <source>
        <dbReference type="EMBL" id="MSS62990.1"/>
    </source>
</evidence>
<name>A0A6L5XVY9_9FIRM</name>
<comment type="caution">
    <text evidence="16">The sequence shown here is derived from an EMBL/GenBank/DDBJ whole genome shotgun (WGS) entry which is preliminary data.</text>
</comment>
<keyword evidence="17" id="KW-1185">Reference proteome</keyword>
<feature type="domain" description="CheW-like" evidence="14">
    <location>
        <begin position="576"/>
        <end position="705"/>
    </location>
</feature>
<dbReference type="PANTHER" id="PTHR43395:SF1">
    <property type="entry name" value="CHEMOTAXIS PROTEIN CHEA"/>
    <property type="match status" value="1"/>
</dbReference>
<evidence type="ECO:0000256" key="9">
    <source>
        <dbReference type="ARBA" id="ARBA00022840"/>
    </source>
</evidence>
<proteinExistence type="predicted"/>
<dbReference type="InterPro" id="IPR003594">
    <property type="entry name" value="HATPase_dom"/>
</dbReference>
<dbReference type="SUPFAM" id="SSF47384">
    <property type="entry name" value="Homodimeric domain of signal transducing histidine kinase"/>
    <property type="match status" value="1"/>
</dbReference>
<feature type="domain" description="Histidine kinase" evidence="13">
    <location>
        <begin position="367"/>
        <end position="574"/>
    </location>
</feature>
<dbReference type="GO" id="GO:0000155">
    <property type="term" value="F:phosphorelay sensor kinase activity"/>
    <property type="evidence" value="ECO:0007669"/>
    <property type="project" value="InterPro"/>
</dbReference>
<dbReference type="GO" id="GO:0005737">
    <property type="term" value="C:cytoplasm"/>
    <property type="evidence" value="ECO:0007669"/>
    <property type="project" value="InterPro"/>
</dbReference>
<dbReference type="InterPro" id="IPR037006">
    <property type="entry name" value="CheA-like_homodim_sf"/>
</dbReference>
<keyword evidence="9" id="KW-0067">ATP-binding</keyword>
<dbReference type="PRINTS" id="PR00344">
    <property type="entry name" value="BCTRLSENSOR"/>
</dbReference>
<dbReference type="Gene3D" id="3.30.565.10">
    <property type="entry name" value="Histidine kinase-like ATPase, C-terminal domain"/>
    <property type="match status" value="1"/>
</dbReference>
<dbReference type="EMBL" id="VUMT01000004">
    <property type="protein sequence ID" value="MSS62990.1"/>
    <property type="molecule type" value="Genomic_DNA"/>
</dbReference>
<evidence type="ECO:0000256" key="2">
    <source>
        <dbReference type="ARBA" id="ARBA00012438"/>
    </source>
</evidence>
<dbReference type="CDD" id="cd16916">
    <property type="entry name" value="HATPase_CheA-like"/>
    <property type="match status" value="1"/>
</dbReference>
<keyword evidence="4" id="KW-0145">Chemotaxis</keyword>
<evidence type="ECO:0000256" key="3">
    <source>
        <dbReference type="ARBA" id="ARBA00021495"/>
    </source>
</evidence>
<evidence type="ECO:0000259" key="13">
    <source>
        <dbReference type="PROSITE" id="PS50109"/>
    </source>
</evidence>
<feature type="modified residue" description="Phosphohistidine" evidence="11">
    <location>
        <position position="46"/>
    </location>
</feature>
<evidence type="ECO:0000256" key="5">
    <source>
        <dbReference type="ARBA" id="ARBA00022553"/>
    </source>
</evidence>
<dbReference type="SUPFAM" id="SSF55052">
    <property type="entry name" value="CheY-binding domain of CheA"/>
    <property type="match status" value="1"/>
</dbReference>
<dbReference type="Gene3D" id="1.20.120.160">
    <property type="entry name" value="HPT domain"/>
    <property type="match status" value="1"/>
</dbReference>
<dbReference type="InterPro" id="IPR036641">
    <property type="entry name" value="HPT_dom_sf"/>
</dbReference>
<evidence type="ECO:0000256" key="4">
    <source>
        <dbReference type="ARBA" id="ARBA00022500"/>
    </source>
</evidence>
<accession>A0A6L5XVY9</accession>
<dbReference type="InterPro" id="IPR036890">
    <property type="entry name" value="HATPase_C_sf"/>
</dbReference>
<dbReference type="AlphaFoldDB" id="A0A6L5XVY9"/>
<dbReference type="InterPro" id="IPR002545">
    <property type="entry name" value="CheW-lke_dom"/>
</dbReference>
<organism evidence="16 17">
    <name type="scientific">Velocimicrobium porci</name>
    <dbReference type="NCBI Taxonomy" id="2606634"/>
    <lineage>
        <taxon>Bacteria</taxon>
        <taxon>Bacillati</taxon>
        <taxon>Bacillota</taxon>
        <taxon>Clostridia</taxon>
        <taxon>Lachnospirales</taxon>
        <taxon>Lachnospiraceae</taxon>
        <taxon>Velocimicrobium</taxon>
    </lineage>
</organism>
<dbReference type="FunFam" id="3.30.565.10:FF:000016">
    <property type="entry name" value="Chemotaxis protein CheA, putative"/>
    <property type="match status" value="1"/>
</dbReference>
<feature type="region of interest" description="Disordered" evidence="12">
    <location>
        <begin position="267"/>
        <end position="319"/>
    </location>
</feature>
<dbReference type="InterPro" id="IPR008207">
    <property type="entry name" value="Sig_transdc_His_kin_Hpt_dom"/>
</dbReference>
<evidence type="ECO:0000256" key="12">
    <source>
        <dbReference type="SAM" id="MobiDB-lite"/>
    </source>
</evidence>
<dbReference type="SUPFAM" id="SSF50341">
    <property type="entry name" value="CheW-like"/>
    <property type="match status" value="1"/>
</dbReference>
<dbReference type="Gene3D" id="2.30.30.40">
    <property type="entry name" value="SH3 Domains"/>
    <property type="match status" value="1"/>
</dbReference>
<dbReference type="InterPro" id="IPR037052">
    <property type="entry name" value="CheA-like_P2_sf"/>
</dbReference>
<feature type="compositionally biased region" description="Basic and acidic residues" evidence="12">
    <location>
        <begin position="267"/>
        <end position="287"/>
    </location>
</feature>
<dbReference type="CDD" id="cd00731">
    <property type="entry name" value="CheA_reg"/>
    <property type="match status" value="1"/>
</dbReference>
<evidence type="ECO:0000256" key="8">
    <source>
        <dbReference type="ARBA" id="ARBA00022777"/>
    </source>
</evidence>
<evidence type="ECO:0000259" key="14">
    <source>
        <dbReference type="PROSITE" id="PS50851"/>
    </source>
</evidence>
<dbReference type="InterPro" id="IPR036097">
    <property type="entry name" value="HisK_dim/P_sf"/>
</dbReference>
<dbReference type="SMART" id="SM00073">
    <property type="entry name" value="HPT"/>
    <property type="match status" value="1"/>
</dbReference>
<dbReference type="Pfam" id="PF01584">
    <property type="entry name" value="CheW"/>
    <property type="match status" value="1"/>
</dbReference>
<dbReference type="SUPFAM" id="SSF47226">
    <property type="entry name" value="Histidine-containing phosphotransfer domain, HPT domain"/>
    <property type="match status" value="1"/>
</dbReference>
<dbReference type="InterPro" id="IPR035891">
    <property type="entry name" value="CheY-binding_CheA"/>
</dbReference>
<dbReference type="GO" id="GO:0005524">
    <property type="term" value="F:ATP binding"/>
    <property type="evidence" value="ECO:0007669"/>
    <property type="project" value="UniProtKB-KW"/>
</dbReference>
<dbReference type="EC" id="2.7.13.3" evidence="2"/>
<protein>
    <recommendedName>
        <fullName evidence="3">Chemotaxis protein CheA</fullName>
        <ecNumber evidence="2">2.7.13.3</ecNumber>
    </recommendedName>
</protein>
<sequence length="705" mass="77929">MDVSQYLEIFIDETKEHLQTLSDQLLILEQEPENEDTINEIFRAAHSLKGMAGTMGYKRMQKLTHNMENVFSEIRNGKMKVQAELVDVLFRGLDALESYLNNILETADEGTEDNQDILNDLNSILAKGTGAEIPAEPAKETVKQEAVAPANDDNFMKFKEIAISEYEIGTLEKAKEAGQNLVGITVYIAENCILKAARAFLVFKALEDLGEVIKSEPSVQDIEDEKFDFDFSIILITKEDKEKIKSAILNVSEIKDVAIDDFSLQQEKEQAKEKEQEKAEEKKEEKPTQPAMVQAAAATQEAPKKAQPAQPAKKSGGKPVVNRSVRVDIEKLDVLMNLVSELIIAKNGLISIGSSENGAKDGTAFNEQVEYLERVTTNLHESVMKVRMMPIETVVNKFPRMIRDLTKKLGKKMELYMSGEETELDRTVIDEIGDPLQHLLRNAADHGLESNEERIALGKPEVGSIFLDAYQDGNNVVIEVRDNGKGIDTEKVKQKAIDKGTITPEQAETMTQKDIIDLLFRPSFSTAEKISDVSGRGVGLDVVKTNVEKLGGDIECKTVLGEGSTFIIRLPLTLAIIQALMVELGDEKYAIPLGSIETIEDVPLSDIKYVQTKEVINLRGTVIPLIRLDEVLDVEPREQEAESLTVVIVKKGEKLAGLIVDNLIGQLEIVIKSIGKYINNNKMISGAAILGDGEVALIIDANALV</sequence>
<dbReference type="GO" id="GO:0006935">
    <property type="term" value="P:chemotaxis"/>
    <property type="evidence" value="ECO:0007669"/>
    <property type="project" value="UniProtKB-KW"/>
</dbReference>
<dbReference type="SMART" id="SM00260">
    <property type="entry name" value="CheW"/>
    <property type="match status" value="1"/>
</dbReference>
<dbReference type="SUPFAM" id="SSF55874">
    <property type="entry name" value="ATPase domain of HSP90 chaperone/DNA topoisomerase II/histidine kinase"/>
    <property type="match status" value="1"/>
</dbReference>
<dbReference type="InterPro" id="IPR036061">
    <property type="entry name" value="CheW-like_dom_sf"/>
</dbReference>
<dbReference type="Gene3D" id="1.10.287.560">
    <property type="entry name" value="Histidine kinase CheA-like, homodimeric domain"/>
    <property type="match status" value="1"/>
</dbReference>
<comment type="catalytic activity">
    <reaction evidence="1">
        <text>ATP + protein L-histidine = ADP + protein N-phospho-L-histidine.</text>
        <dbReference type="EC" id="2.7.13.3"/>
    </reaction>
</comment>
<dbReference type="Pfam" id="PF02895">
    <property type="entry name" value="H-kinase_dim"/>
    <property type="match status" value="1"/>
</dbReference>
<keyword evidence="8" id="KW-0418">Kinase</keyword>
<evidence type="ECO:0000259" key="15">
    <source>
        <dbReference type="PROSITE" id="PS50894"/>
    </source>
</evidence>
<keyword evidence="10" id="KW-0902">Two-component regulatory system</keyword>
<dbReference type="InterPro" id="IPR004105">
    <property type="entry name" value="CheA-like_dim"/>
</dbReference>
<evidence type="ECO:0000256" key="6">
    <source>
        <dbReference type="ARBA" id="ARBA00022679"/>
    </source>
</evidence>
<dbReference type="PROSITE" id="PS50851">
    <property type="entry name" value="CHEW"/>
    <property type="match status" value="1"/>
</dbReference>
<feature type="domain" description="HPt" evidence="15">
    <location>
        <begin position="1"/>
        <end position="103"/>
    </location>
</feature>
<gene>
    <name evidence="16" type="ORF">FYJ58_03750</name>
</gene>
<keyword evidence="6" id="KW-0808">Transferase</keyword>
<dbReference type="SMART" id="SM00387">
    <property type="entry name" value="HATPase_c"/>
    <property type="match status" value="1"/>
</dbReference>
<dbReference type="PROSITE" id="PS50894">
    <property type="entry name" value="HPT"/>
    <property type="match status" value="1"/>
</dbReference>
<dbReference type="PROSITE" id="PS50109">
    <property type="entry name" value="HIS_KIN"/>
    <property type="match status" value="1"/>
</dbReference>
<dbReference type="Pfam" id="PF01627">
    <property type="entry name" value="Hpt"/>
    <property type="match status" value="1"/>
</dbReference>
<reference evidence="16 17" key="1">
    <citation type="submission" date="2019-08" db="EMBL/GenBank/DDBJ databases">
        <title>In-depth cultivation of the pig gut microbiome towards novel bacterial diversity and tailored functional studies.</title>
        <authorList>
            <person name="Wylensek D."/>
            <person name="Hitch T.C.A."/>
            <person name="Clavel T."/>
        </authorList>
    </citation>
    <scope>NUCLEOTIDE SEQUENCE [LARGE SCALE GENOMIC DNA]</scope>
    <source>
        <strain evidence="16 17">WCA-693-APC-MOT-I</strain>
    </source>
</reference>
<dbReference type="InterPro" id="IPR005467">
    <property type="entry name" value="His_kinase_dom"/>
</dbReference>
<dbReference type="Pfam" id="PF02518">
    <property type="entry name" value="HATPase_c"/>
    <property type="match status" value="1"/>
</dbReference>
<dbReference type="PANTHER" id="PTHR43395">
    <property type="entry name" value="SENSOR HISTIDINE KINASE CHEA"/>
    <property type="match status" value="1"/>
</dbReference>
<evidence type="ECO:0000313" key="17">
    <source>
        <dbReference type="Proteomes" id="UP000482209"/>
    </source>
</evidence>
<dbReference type="InterPro" id="IPR010808">
    <property type="entry name" value="CheA_P2-bd"/>
</dbReference>
<dbReference type="Pfam" id="PF07194">
    <property type="entry name" value="P2"/>
    <property type="match status" value="1"/>
</dbReference>
<dbReference type="InterPro" id="IPR004358">
    <property type="entry name" value="Sig_transdc_His_kin-like_C"/>
</dbReference>
<feature type="compositionally biased region" description="Low complexity" evidence="12">
    <location>
        <begin position="288"/>
        <end position="314"/>
    </location>
</feature>
<keyword evidence="7" id="KW-0547">Nucleotide-binding</keyword>
<evidence type="ECO:0000256" key="7">
    <source>
        <dbReference type="ARBA" id="ARBA00022741"/>
    </source>
</evidence>
<evidence type="ECO:0000256" key="10">
    <source>
        <dbReference type="ARBA" id="ARBA00023012"/>
    </source>
</evidence>
<evidence type="ECO:0000256" key="11">
    <source>
        <dbReference type="PROSITE-ProRule" id="PRU00110"/>
    </source>
</evidence>
<dbReference type="CDD" id="cd00088">
    <property type="entry name" value="HPT"/>
    <property type="match status" value="1"/>
</dbReference>
<dbReference type="RefSeq" id="WP_154517456.1">
    <property type="nucleotide sequence ID" value="NZ_VUMT01000004.1"/>
</dbReference>
<dbReference type="InterPro" id="IPR051315">
    <property type="entry name" value="Bact_Chemotaxis_CheA"/>
</dbReference>
<dbReference type="Gene3D" id="3.30.70.1110">
    <property type="entry name" value="Histidine kinase CheA-like, P2 response regulator-binding domain"/>
    <property type="match status" value="1"/>
</dbReference>
<keyword evidence="5 11" id="KW-0597">Phosphoprotein</keyword>
<dbReference type="Proteomes" id="UP000482209">
    <property type="component" value="Unassembled WGS sequence"/>
</dbReference>